<dbReference type="InterPro" id="IPR011528">
    <property type="entry name" value="NERD"/>
</dbReference>
<evidence type="ECO:0000259" key="2">
    <source>
        <dbReference type="Pfam" id="PF08378"/>
    </source>
</evidence>
<keyword evidence="1" id="KW-1133">Transmembrane helix</keyword>
<feature type="transmembrane region" description="Helical" evidence="1">
    <location>
        <begin position="47"/>
        <end position="66"/>
    </location>
</feature>
<dbReference type="Proteomes" id="UP001139353">
    <property type="component" value="Unassembled WGS sequence"/>
</dbReference>
<reference evidence="3" key="1">
    <citation type="submission" date="2021-11" db="EMBL/GenBank/DDBJ databases">
        <title>BS-T2-15 a new species belonging to the Comamonadaceae family isolated from the soil of a French oak forest.</title>
        <authorList>
            <person name="Mieszkin S."/>
            <person name="Alain K."/>
        </authorList>
    </citation>
    <scope>NUCLEOTIDE SEQUENCE</scope>
    <source>
        <strain evidence="3">BS-T2-15</strain>
    </source>
</reference>
<comment type="caution">
    <text evidence="3">The sequence shown here is derived from an EMBL/GenBank/DDBJ whole genome shotgun (WGS) entry which is preliminary data.</text>
</comment>
<dbReference type="AlphaFoldDB" id="A0A9X1YJ43"/>
<keyword evidence="1" id="KW-0812">Transmembrane</keyword>
<keyword evidence="1" id="KW-0472">Membrane</keyword>
<evidence type="ECO:0000256" key="1">
    <source>
        <dbReference type="SAM" id="Phobius"/>
    </source>
</evidence>
<accession>A0A9X1YJ43</accession>
<organism evidence="3 4">
    <name type="scientific">Scleromatobacter humisilvae</name>
    <dbReference type="NCBI Taxonomy" id="2897159"/>
    <lineage>
        <taxon>Bacteria</taxon>
        <taxon>Pseudomonadati</taxon>
        <taxon>Pseudomonadota</taxon>
        <taxon>Betaproteobacteria</taxon>
        <taxon>Burkholderiales</taxon>
        <taxon>Sphaerotilaceae</taxon>
        <taxon>Scleromatobacter</taxon>
    </lineage>
</organism>
<dbReference type="Pfam" id="PF08378">
    <property type="entry name" value="NERD"/>
    <property type="match status" value="1"/>
</dbReference>
<proteinExistence type="predicted"/>
<gene>
    <name evidence="3" type="ORF">LPC04_16305</name>
</gene>
<dbReference type="RefSeq" id="WP_275683308.1">
    <property type="nucleotide sequence ID" value="NZ_JAJLJH010000004.1"/>
</dbReference>
<keyword evidence="4" id="KW-1185">Reference proteome</keyword>
<protein>
    <submittedName>
        <fullName evidence="3">NERD domain-containing protein</fullName>
    </submittedName>
</protein>
<evidence type="ECO:0000313" key="4">
    <source>
        <dbReference type="Proteomes" id="UP001139353"/>
    </source>
</evidence>
<evidence type="ECO:0000313" key="3">
    <source>
        <dbReference type="EMBL" id="MCK9687269.1"/>
    </source>
</evidence>
<sequence length="223" mass="23923">MKPMNKSMASNKGSVIAFRPDLLCYRDAAIMAGAGVVTMSAGAWTGFVKTGAVLLVGAGVLAYRWYREGQRRGRGFVVEDEVVAGLQTQCDARGWKLQRDMWFDGLGNLDAVITTDSMVCILEIKSYGGLTIRSGRVVRTNRDATPADKELRQAQSQASRVKALMKSSTRPVLPILWCPKSRKEAGVVHAGVLLANGAVDMMVEIIAEMDSQVSAAGAGKGGR</sequence>
<feature type="domain" description="NERD" evidence="2">
    <location>
        <begin position="75"/>
        <end position="173"/>
    </location>
</feature>
<name>A0A9X1YJ43_9BURK</name>
<dbReference type="EMBL" id="JAJLJH010000004">
    <property type="protein sequence ID" value="MCK9687269.1"/>
    <property type="molecule type" value="Genomic_DNA"/>
</dbReference>